<dbReference type="RefSeq" id="WP_344781915.1">
    <property type="nucleotide sequence ID" value="NZ_BAABAF010000004.1"/>
</dbReference>
<feature type="transmembrane region" description="Helical" evidence="2">
    <location>
        <begin position="71"/>
        <end position="90"/>
    </location>
</feature>
<reference evidence="4" key="1">
    <citation type="journal article" date="2019" name="Int. J. Syst. Evol. Microbiol.">
        <title>The Global Catalogue of Microorganisms (GCM) 10K type strain sequencing project: providing services to taxonomists for standard genome sequencing and annotation.</title>
        <authorList>
            <consortium name="The Broad Institute Genomics Platform"/>
            <consortium name="The Broad Institute Genome Sequencing Center for Infectious Disease"/>
            <person name="Wu L."/>
            <person name="Ma J."/>
        </authorList>
    </citation>
    <scope>NUCLEOTIDE SEQUENCE [LARGE SCALE GENOMIC DNA]</scope>
    <source>
        <strain evidence="4">JCM 16950</strain>
    </source>
</reference>
<keyword evidence="2" id="KW-1133">Transmembrane helix</keyword>
<evidence type="ECO:0000313" key="3">
    <source>
        <dbReference type="EMBL" id="GAA3762538.1"/>
    </source>
</evidence>
<accession>A0ABP7GHM8</accession>
<feature type="transmembrane region" description="Helical" evidence="2">
    <location>
        <begin position="136"/>
        <end position="155"/>
    </location>
</feature>
<gene>
    <name evidence="3" type="ORF">GCM10022240_13840</name>
</gene>
<organism evidence="3 4">
    <name type="scientific">Microbacterium kribbense</name>
    <dbReference type="NCBI Taxonomy" id="433645"/>
    <lineage>
        <taxon>Bacteria</taxon>
        <taxon>Bacillati</taxon>
        <taxon>Actinomycetota</taxon>
        <taxon>Actinomycetes</taxon>
        <taxon>Micrococcales</taxon>
        <taxon>Microbacteriaceae</taxon>
        <taxon>Microbacterium</taxon>
    </lineage>
</organism>
<evidence type="ECO:0008006" key="5">
    <source>
        <dbReference type="Google" id="ProtNLM"/>
    </source>
</evidence>
<dbReference type="EMBL" id="BAABAF010000004">
    <property type="protein sequence ID" value="GAA3762538.1"/>
    <property type="molecule type" value="Genomic_DNA"/>
</dbReference>
<evidence type="ECO:0000256" key="1">
    <source>
        <dbReference type="SAM" id="MobiDB-lite"/>
    </source>
</evidence>
<sequence>MAADPNPPDEDAALRWEGDEQSRPVLPAGWAAKGKGAETVATADSAVDPTHAIAAADLAEADPEPMGNATLIGLGMLGGVYLLFVIGWIIGGFRLQGKSQSLVTDAMFQGSFWLAVLAPIIWFGTVFLLTRGKAAWLRIVWLVAGFILLVPWPFIMTGAVGA</sequence>
<comment type="caution">
    <text evidence="3">The sequence shown here is derived from an EMBL/GenBank/DDBJ whole genome shotgun (WGS) entry which is preliminary data.</text>
</comment>
<keyword evidence="4" id="KW-1185">Reference proteome</keyword>
<dbReference type="Proteomes" id="UP001500540">
    <property type="component" value="Unassembled WGS sequence"/>
</dbReference>
<feature type="transmembrane region" description="Helical" evidence="2">
    <location>
        <begin position="110"/>
        <end position="129"/>
    </location>
</feature>
<feature type="region of interest" description="Disordered" evidence="1">
    <location>
        <begin position="1"/>
        <end position="20"/>
    </location>
</feature>
<keyword evidence="2" id="KW-0812">Transmembrane</keyword>
<name>A0ABP7GHM8_9MICO</name>
<evidence type="ECO:0000256" key="2">
    <source>
        <dbReference type="SAM" id="Phobius"/>
    </source>
</evidence>
<proteinExistence type="predicted"/>
<evidence type="ECO:0000313" key="4">
    <source>
        <dbReference type="Proteomes" id="UP001500540"/>
    </source>
</evidence>
<protein>
    <recommendedName>
        <fullName evidence="5">DNA polymerase III subunit gamma/tau</fullName>
    </recommendedName>
</protein>
<keyword evidence="2" id="KW-0472">Membrane</keyword>